<evidence type="ECO:0000256" key="10">
    <source>
        <dbReference type="SAM" id="Coils"/>
    </source>
</evidence>
<feature type="compositionally biased region" description="Acidic residues" evidence="11">
    <location>
        <begin position="674"/>
        <end position="690"/>
    </location>
</feature>
<evidence type="ECO:0000256" key="7">
    <source>
        <dbReference type="ARBA" id="ARBA00023163"/>
    </source>
</evidence>
<dbReference type="GO" id="GO:0005694">
    <property type="term" value="C:chromosome"/>
    <property type="evidence" value="ECO:0007669"/>
    <property type="project" value="UniProtKB-ARBA"/>
</dbReference>
<evidence type="ECO:0000313" key="14">
    <source>
        <dbReference type="Proteomes" id="UP000242188"/>
    </source>
</evidence>
<comment type="subcellular location">
    <subcellularLocation>
        <location evidence="1">Nucleus</location>
    </subcellularLocation>
</comment>
<dbReference type="InterPro" id="IPR050636">
    <property type="entry name" value="C2H2-ZF_domain-containing"/>
</dbReference>
<dbReference type="Pfam" id="PF00096">
    <property type="entry name" value="zf-C2H2"/>
    <property type="match status" value="3"/>
</dbReference>
<feature type="compositionally biased region" description="Acidic residues" evidence="11">
    <location>
        <begin position="444"/>
        <end position="520"/>
    </location>
</feature>
<feature type="region of interest" description="Disordered" evidence="11">
    <location>
        <begin position="373"/>
        <end position="934"/>
    </location>
</feature>
<evidence type="ECO:0000256" key="8">
    <source>
        <dbReference type="ARBA" id="ARBA00023242"/>
    </source>
</evidence>
<dbReference type="GO" id="GO:0045893">
    <property type="term" value="P:positive regulation of DNA-templated transcription"/>
    <property type="evidence" value="ECO:0007669"/>
    <property type="project" value="UniProtKB-ARBA"/>
</dbReference>
<evidence type="ECO:0000256" key="9">
    <source>
        <dbReference type="PROSITE-ProRule" id="PRU00042"/>
    </source>
</evidence>
<feature type="domain" description="C2H2-type" evidence="12">
    <location>
        <begin position="1274"/>
        <end position="1302"/>
    </location>
</feature>
<feature type="region of interest" description="Disordered" evidence="11">
    <location>
        <begin position="998"/>
        <end position="1036"/>
    </location>
</feature>
<feature type="compositionally biased region" description="Low complexity" evidence="11">
    <location>
        <begin position="855"/>
        <end position="865"/>
    </location>
</feature>
<feature type="coiled-coil region" evidence="10">
    <location>
        <begin position="212"/>
        <end position="239"/>
    </location>
</feature>
<comment type="caution">
    <text evidence="13">The sequence shown here is derived from an EMBL/GenBank/DDBJ whole genome shotgun (WGS) entry which is preliminary data.</text>
</comment>
<keyword evidence="8" id="KW-0539">Nucleus</keyword>
<dbReference type="GO" id="GO:0005634">
    <property type="term" value="C:nucleus"/>
    <property type="evidence" value="ECO:0007669"/>
    <property type="project" value="UniProtKB-SubCell"/>
</dbReference>
<accession>A0A210QEC7</accession>
<dbReference type="OrthoDB" id="654211at2759"/>
<evidence type="ECO:0000256" key="4">
    <source>
        <dbReference type="ARBA" id="ARBA00022771"/>
    </source>
</evidence>
<dbReference type="PANTHER" id="PTHR47772">
    <property type="entry name" value="ZINC FINGER PROTEIN 200"/>
    <property type="match status" value="1"/>
</dbReference>
<keyword evidence="10" id="KW-0175">Coiled coil</keyword>
<feature type="compositionally biased region" description="Acidic residues" evidence="11">
    <location>
        <begin position="875"/>
        <end position="890"/>
    </location>
</feature>
<feature type="domain" description="C2H2-type" evidence="12">
    <location>
        <begin position="1183"/>
        <end position="1211"/>
    </location>
</feature>
<keyword evidence="2" id="KW-0479">Metal-binding</keyword>
<feature type="domain" description="C2H2-type" evidence="12">
    <location>
        <begin position="1245"/>
        <end position="1273"/>
    </location>
</feature>
<dbReference type="InterPro" id="IPR013087">
    <property type="entry name" value="Znf_C2H2_type"/>
</dbReference>
<dbReference type="PROSITE" id="PS50157">
    <property type="entry name" value="ZINC_FINGER_C2H2_2"/>
    <property type="match status" value="5"/>
</dbReference>
<evidence type="ECO:0000256" key="3">
    <source>
        <dbReference type="ARBA" id="ARBA00022737"/>
    </source>
</evidence>
<dbReference type="Proteomes" id="UP000242188">
    <property type="component" value="Unassembled WGS sequence"/>
</dbReference>
<dbReference type="SUPFAM" id="SSF57667">
    <property type="entry name" value="beta-beta-alpha zinc fingers"/>
    <property type="match status" value="2"/>
</dbReference>
<evidence type="ECO:0000313" key="13">
    <source>
        <dbReference type="EMBL" id="OWF47084.1"/>
    </source>
</evidence>
<dbReference type="SMART" id="SM00355">
    <property type="entry name" value="ZnF_C2H2"/>
    <property type="match status" value="8"/>
</dbReference>
<feature type="compositionally biased region" description="Basic and acidic residues" evidence="11">
    <location>
        <begin position="796"/>
        <end position="807"/>
    </location>
</feature>
<reference evidence="13 14" key="1">
    <citation type="journal article" date="2017" name="Nat. Ecol. Evol.">
        <title>Scallop genome provides insights into evolution of bilaterian karyotype and development.</title>
        <authorList>
            <person name="Wang S."/>
            <person name="Zhang J."/>
            <person name="Jiao W."/>
            <person name="Li J."/>
            <person name="Xun X."/>
            <person name="Sun Y."/>
            <person name="Guo X."/>
            <person name="Huan P."/>
            <person name="Dong B."/>
            <person name="Zhang L."/>
            <person name="Hu X."/>
            <person name="Sun X."/>
            <person name="Wang J."/>
            <person name="Zhao C."/>
            <person name="Wang Y."/>
            <person name="Wang D."/>
            <person name="Huang X."/>
            <person name="Wang R."/>
            <person name="Lv J."/>
            <person name="Li Y."/>
            <person name="Zhang Z."/>
            <person name="Liu B."/>
            <person name="Lu W."/>
            <person name="Hui Y."/>
            <person name="Liang J."/>
            <person name="Zhou Z."/>
            <person name="Hou R."/>
            <person name="Li X."/>
            <person name="Liu Y."/>
            <person name="Li H."/>
            <person name="Ning X."/>
            <person name="Lin Y."/>
            <person name="Zhao L."/>
            <person name="Xing Q."/>
            <person name="Dou J."/>
            <person name="Li Y."/>
            <person name="Mao J."/>
            <person name="Guo H."/>
            <person name="Dou H."/>
            <person name="Li T."/>
            <person name="Mu C."/>
            <person name="Jiang W."/>
            <person name="Fu Q."/>
            <person name="Fu X."/>
            <person name="Miao Y."/>
            <person name="Liu J."/>
            <person name="Yu Q."/>
            <person name="Li R."/>
            <person name="Liao H."/>
            <person name="Li X."/>
            <person name="Kong Y."/>
            <person name="Jiang Z."/>
            <person name="Chourrout D."/>
            <person name="Li R."/>
            <person name="Bao Z."/>
        </authorList>
    </citation>
    <scope>NUCLEOTIDE SEQUENCE [LARGE SCALE GENOMIC DNA]</scope>
    <source>
        <strain evidence="13 14">PY_sf001</strain>
    </source>
</reference>
<evidence type="ECO:0000259" key="12">
    <source>
        <dbReference type="PROSITE" id="PS50157"/>
    </source>
</evidence>
<dbReference type="PRINTS" id="PR00929">
    <property type="entry name" value="ATHOOK"/>
</dbReference>
<sequence>MDNPVPQEGESVVEEEQVISMEASTDQVQTEIVMADPVAEIVMADPVAEIVMADPVAESTLEPEPGVVIYTSEDLTTDADGLAQYSEVEAVSSTMPAVIMAEPQVQPENATTQVVHVAAGESVDSASYVIAEQAGQQGQCEGGLSMDSVSYHMEALPMPVVPDMVEESVEEMVEEAEVVEGDNSEEAPEEADISHMQVLHVTADGLQVIQSNGAVEAAVQQANEEILAAEQREDEVEEDILTADSGDVAPVESYASVQEPETTLVESNSNVQEAVTEAVIQPETCIPLGEETVEEAQPVLLEQHVMETVESVPDTTRPVTPAQEEKQENVEPSPELVEENEDVEEEKMEEEVDEEDELIEEEDVKIIQLNTEDAIEEEGDEEEPEELEDEEKQIVEDEEEMSEEDNMIEKMDTPTASVIDPNTGATIETLKCDDGGTVAVTYNVDDDSDDEGEVEPLPGPDDDEYEDDEEPEEDEEPKEVQEDEQEEEQEEEEEEKKEEMEEEMDVEEDEEPEEEEEVEEEKLPAKRRGRPSKVAEEAAAAAILAQKSRRKSANAVDTPEVKTKGRKSNVEVETPEAKRGRGRPAKETPASDTPETKRGRGRPAKGSKQEVSEETPEPPKSGRRGRPAKETTDTPETSEKPKGRGRPSKDAKTEETPEVKTPGRRGRPKKKEVEVEEEENEEEEEDEVEEPASTPKGRKSKSQEVATPVSSGEPKKRGRPRKEEEETPTPKSRGRGRPKKEQVVEIEEEEEEVEEEEEEEMEEEEEEVVEVKRKRGRPSKSGTPAKAETPSAGKGKGKDTVTRGKLAEEEESDKSRRRSGKGKQVEDEIEEEVAKSPGKKGKGKRKEEDEKTRRTPAATATVTPVTKKRGRGAEEEAQDDEDEEGIEVAEVEMPVRKRYKNSESVQTMSDASTEAGKIIIPRVKQEPMEEDKQMKMKTVIVREDQGDIYNIDQIDEDEPMESSLSGPSASAVPFIEVETIEESPGKRSVLTQTDPKLKKKKFGPLGMEVDVNGEEKSPRKRKKKEDDVGMFEDLEPKRRSVRNTEEALNCPFCDKAFIGLVKHIKGKHRDETDYEEEMRNAKWREKIMKVSTQGAEEDGEQCQECGKTTKNIKRHQELHQQNRMQIPCPICGKVVLKTGMSSHMRTVHSGRRPYKCPHCDYSSAFRGNLNTHIKGMHLHTRQYLCNTCKAAFKTLGALIGHTKRVHEGWKSPNQKIFICSVCEKRFTKKYHVDRHMLIHTGEKPHKCIDCGRCFNNKSNLMSHIQLVHKKLSPYQCDMCQETFKRKKLLLEHIGKVHVTAGEAAQAIIRKFELEDSDDELDDDDLDEQVAVAQVENVHLEEDVGDGQTYVTVSGADGAYTTAVVSDTAQLLAGQGLTTLQTEGGQETIIIVQTADGGENATHAIVDQDGTVQYVMQQPMDGSADGAQLYAQIQQGTV</sequence>
<gene>
    <name evidence="13" type="ORF">KP79_PYT12571</name>
</gene>
<dbReference type="PROSITE" id="PS00028">
    <property type="entry name" value="ZINC_FINGER_C2H2_1"/>
    <property type="match status" value="4"/>
</dbReference>
<feature type="region of interest" description="Disordered" evidence="11">
    <location>
        <begin position="310"/>
        <end position="359"/>
    </location>
</feature>
<feature type="compositionally biased region" description="Basic and acidic residues" evidence="11">
    <location>
        <begin position="923"/>
        <end position="934"/>
    </location>
</feature>
<keyword evidence="4 9" id="KW-0863">Zinc-finger</keyword>
<feature type="domain" description="C2H2-type" evidence="12">
    <location>
        <begin position="1154"/>
        <end position="1182"/>
    </location>
</feature>
<dbReference type="InterPro" id="IPR017956">
    <property type="entry name" value="AT_hook_DNA-bd_motif"/>
</dbReference>
<feature type="compositionally biased region" description="Acidic residues" evidence="11">
    <location>
        <begin position="336"/>
        <end position="359"/>
    </location>
</feature>
<dbReference type="Pfam" id="PF02178">
    <property type="entry name" value="AT_hook"/>
    <property type="match status" value="9"/>
</dbReference>
<dbReference type="FunFam" id="3.30.160.60:FF:000145">
    <property type="entry name" value="Zinc finger protein 574"/>
    <property type="match status" value="1"/>
</dbReference>
<dbReference type="InterPro" id="IPR036236">
    <property type="entry name" value="Znf_C2H2_sf"/>
</dbReference>
<evidence type="ECO:0000256" key="2">
    <source>
        <dbReference type="ARBA" id="ARBA00022723"/>
    </source>
</evidence>
<dbReference type="GO" id="GO:0008270">
    <property type="term" value="F:zinc ion binding"/>
    <property type="evidence" value="ECO:0007669"/>
    <property type="project" value="UniProtKB-KW"/>
</dbReference>
<dbReference type="GO" id="GO:0043565">
    <property type="term" value="F:sequence-specific DNA binding"/>
    <property type="evidence" value="ECO:0007669"/>
    <property type="project" value="UniProtKB-ARBA"/>
</dbReference>
<keyword evidence="14" id="KW-1185">Reference proteome</keyword>
<evidence type="ECO:0000256" key="11">
    <source>
        <dbReference type="SAM" id="MobiDB-lite"/>
    </source>
</evidence>
<evidence type="ECO:0000256" key="1">
    <source>
        <dbReference type="ARBA" id="ARBA00004123"/>
    </source>
</evidence>
<organism evidence="13 14">
    <name type="scientific">Mizuhopecten yessoensis</name>
    <name type="common">Japanese scallop</name>
    <name type="synonym">Patinopecten yessoensis</name>
    <dbReference type="NCBI Taxonomy" id="6573"/>
    <lineage>
        <taxon>Eukaryota</taxon>
        <taxon>Metazoa</taxon>
        <taxon>Spiralia</taxon>
        <taxon>Lophotrochozoa</taxon>
        <taxon>Mollusca</taxon>
        <taxon>Bivalvia</taxon>
        <taxon>Autobranchia</taxon>
        <taxon>Pteriomorphia</taxon>
        <taxon>Pectinida</taxon>
        <taxon>Pectinoidea</taxon>
        <taxon>Pectinidae</taxon>
        <taxon>Mizuhopecten</taxon>
    </lineage>
</organism>
<keyword evidence="5" id="KW-0862">Zinc</keyword>
<feature type="compositionally biased region" description="Polar residues" evidence="11">
    <location>
        <begin position="902"/>
        <end position="912"/>
    </location>
</feature>
<dbReference type="FunFam" id="3.30.160.60:FF:001732">
    <property type="entry name" value="Zgc:162936"/>
    <property type="match status" value="1"/>
</dbReference>
<name>A0A210QEC7_MIZYE</name>
<keyword evidence="7" id="KW-0804">Transcription</keyword>
<keyword evidence="3" id="KW-0677">Repeat</keyword>
<dbReference type="Gene3D" id="3.30.160.60">
    <property type="entry name" value="Classic Zinc Finger"/>
    <property type="match status" value="5"/>
</dbReference>
<feature type="domain" description="C2H2-type" evidence="12">
    <location>
        <begin position="1217"/>
        <end position="1244"/>
    </location>
</feature>
<proteinExistence type="predicted"/>
<feature type="compositionally biased region" description="Acidic residues" evidence="11">
    <location>
        <begin position="373"/>
        <end position="406"/>
    </location>
</feature>
<dbReference type="PANTHER" id="PTHR47772:SF13">
    <property type="entry name" value="GASTRULA ZINC FINGER PROTEIN XLCGF49.1-LIKE-RELATED"/>
    <property type="match status" value="1"/>
</dbReference>
<dbReference type="SMART" id="SM00384">
    <property type="entry name" value="AT_hook"/>
    <property type="match status" value="9"/>
</dbReference>
<feature type="compositionally biased region" description="Basic and acidic residues" evidence="11">
    <location>
        <begin position="627"/>
        <end position="658"/>
    </location>
</feature>
<evidence type="ECO:0000256" key="5">
    <source>
        <dbReference type="ARBA" id="ARBA00022833"/>
    </source>
</evidence>
<dbReference type="EMBL" id="NEDP02004037">
    <property type="protein sequence ID" value="OWF47084.1"/>
    <property type="molecule type" value="Genomic_DNA"/>
</dbReference>
<keyword evidence="6" id="KW-0805">Transcription regulation</keyword>
<feature type="compositionally biased region" description="Acidic residues" evidence="11">
    <location>
        <begin position="744"/>
        <end position="768"/>
    </location>
</feature>
<protein>
    <submittedName>
        <fullName evidence="13">Zinc finger protein ZFMSA12A</fullName>
    </submittedName>
</protein>
<evidence type="ECO:0000256" key="6">
    <source>
        <dbReference type="ARBA" id="ARBA00023015"/>
    </source>
</evidence>